<evidence type="ECO:0000313" key="4">
    <source>
        <dbReference type="Proteomes" id="UP001158986"/>
    </source>
</evidence>
<feature type="compositionally biased region" description="Basic residues" evidence="1">
    <location>
        <begin position="23"/>
        <end position="38"/>
    </location>
</feature>
<dbReference type="AlphaFoldDB" id="A0AAU9L6K6"/>
<dbReference type="EMBL" id="CAKKTJ010000324">
    <property type="protein sequence ID" value="CAH0480249.1"/>
    <property type="molecule type" value="Genomic_DNA"/>
</dbReference>
<keyword evidence="4" id="KW-1185">Reference proteome</keyword>
<dbReference type="EMBL" id="CAKLCB010000167">
    <property type="protein sequence ID" value="CAH0516450.1"/>
    <property type="molecule type" value="Genomic_DNA"/>
</dbReference>
<evidence type="ECO:0000313" key="2">
    <source>
        <dbReference type="EMBL" id="CAH0480249.1"/>
    </source>
</evidence>
<evidence type="ECO:0000313" key="5">
    <source>
        <dbReference type="Proteomes" id="UP001160483"/>
    </source>
</evidence>
<accession>A0AAU9L6K6</accession>
<evidence type="ECO:0000313" key="3">
    <source>
        <dbReference type="EMBL" id="CAH0516450.1"/>
    </source>
</evidence>
<protein>
    <submittedName>
        <fullName evidence="2">Uncharacterized protein</fullName>
    </submittedName>
</protein>
<feature type="region of interest" description="Disordered" evidence="1">
    <location>
        <begin position="16"/>
        <end position="45"/>
    </location>
</feature>
<organism evidence="2 5">
    <name type="scientific">Peronospora belbahrii</name>
    <dbReference type="NCBI Taxonomy" id="622444"/>
    <lineage>
        <taxon>Eukaryota</taxon>
        <taxon>Sar</taxon>
        <taxon>Stramenopiles</taxon>
        <taxon>Oomycota</taxon>
        <taxon>Peronosporomycetes</taxon>
        <taxon>Peronosporales</taxon>
        <taxon>Peronosporaceae</taxon>
        <taxon>Peronospora</taxon>
    </lineage>
</organism>
<dbReference type="Proteomes" id="UP001158986">
    <property type="component" value="Unassembled WGS sequence"/>
</dbReference>
<name>A0AAU9L6K6_9STRA</name>
<proteinExistence type="predicted"/>
<dbReference type="Proteomes" id="UP001160483">
    <property type="component" value="Unassembled WGS sequence"/>
</dbReference>
<reference evidence="2 4" key="1">
    <citation type="submission" date="2021-11" db="EMBL/GenBank/DDBJ databases">
        <authorList>
            <person name="Islam A."/>
            <person name="Islam S."/>
            <person name="Flora M.S."/>
            <person name="Rahman M."/>
            <person name="Ziaur R.M."/>
            <person name="Epstein J.H."/>
            <person name="Hassan M."/>
            <person name="Klassen M."/>
            <person name="Woodard K."/>
            <person name="Webb A."/>
            <person name="Webby R.J."/>
            <person name="El Zowalaty M.E."/>
        </authorList>
    </citation>
    <scope>NUCLEOTIDE SEQUENCE</scope>
    <source>
        <strain evidence="3">Pbs1</strain>
        <strain evidence="2">Pbs3</strain>
    </source>
</reference>
<sequence>MPRPILKSLSSYASPLRFSNSSSKRKGKQVSSRRHVGSSRHVTFSPFTKLRQDSSNRSQLADVKEIKDSLTSGFTFSSATEAEKNKHSRRKEELQTMQALYRASMRRPHSMKSLLLAYVPGLKRLNKLASYWMDYAKTARNMVSWSRSSRPKRQKKRRLRKLLQGRWTDLREADYKYVQQLALSSKMTHSTLLLPSSTSSMYINSKLLAIFRRSPQPDLTPASRGGFTSLLREKGISVDEDEREANLAISEDLRGLSRPIQRRRIQW</sequence>
<gene>
    <name evidence="3" type="ORF">PBS001_LOCUS3118</name>
    <name evidence="2" type="ORF">PBS003_LOCUS6874</name>
</gene>
<evidence type="ECO:0000256" key="1">
    <source>
        <dbReference type="SAM" id="MobiDB-lite"/>
    </source>
</evidence>
<comment type="caution">
    <text evidence="2">The sequence shown here is derived from an EMBL/GenBank/DDBJ whole genome shotgun (WGS) entry which is preliminary data.</text>
</comment>